<sequence length="136" mass="15221">MQFLFGISSQVLCCPFSDKPVKHTNPKKGRSAPTTVTFLTKRCNVVLSDRTTRVRVPLARNPSPLQYPTLHLRKNIPLDLCYANQDLHYRRVHPRLALSASSSPPRHVYIGEGYTFSQRNIAALTKGIMGNHAHGA</sequence>
<dbReference type="OrthoDB" id="10550208at2759"/>
<dbReference type="RefSeq" id="XP_828090.1">
    <property type="nucleotide sequence ID" value="XM_822997.1"/>
</dbReference>
<dbReference type="InParanoid" id="Q387P4"/>
<dbReference type="AlphaFoldDB" id="Q387P4"/>
<dbReference type="EMBL" id="CM000208">
    <property type="protein sequence ID" value="EAN78978.1"/>
    <property type="molecule type" value="Genomic_DNA"/>
</dbReference>
<name>Q387P4_TRYB2</name>
<dbReference type="Proteomes" id="UP000008524">
    <property type="component" value="Chromosome 10"/>
</dbReference>
<evidence type="ECO:0000313" key="2">
    <source>
        <dbReference type="Proteomes" id="UP000008524"/>
    </source>
</evidence>
<reference evidence="1 2" key="2">
    <citation type="journal article" date="2005" name="Science">
        <title>The genome of the African trypanosome Trypanosoma brucei.</title>
        <authorList>
            <person name="Berriman M."/>
            <person name="Ghedin E."/>
            <person name="Hertz-Fowler C."/>
            <person name="Blandin G."/>
            <person name="Renauld H."/>
            <person name="Bartholomeu D.C."/>
            <person name="Lennard N.J."/>
            <person name="Caler E."/>
            <person name="Hamlin N.E."/>
            <person name="Haas B."/>
            <person name="Bohme U."/>
            <person name="Hannick L."/>
            <person name="Aslett M.A."/>
            <person name="Shallom J."/>
            <person name="Marcello L."/>
            <person name="Hou L."/>
            <person name="Wickstead B."/>
            <person name="Alsmark U.C."/>
            <person name="Arrowsmith C."/>
            <person name="Atkin R.J."/>
            <person name="Barron A.J."/>
            <person name="Bringaud F."/>
            <person name="Brooks K."/>
            <person name="Carrington M."/>
            <person name="Cherevach I."/>
            <person name="Chillingworth T.J."/>
            <person name="Churcher C."/>
            <person name="Clark L.N."/>
            <person name="Corton C.H."/>
            <person name="Cronin A."/>
            <person name="Davies R.M."/>
            <person name="Doggett J."/>
            <person name="Djikeng A."/>
            <person name="Feldblyum T."/>
            <person name="Field M.C."/>
            <person name="Fraser A."/>
            <person name="Goodhead I."/>
            <person name="Hance Z."/>
            <person name="Harper D."/>
            <person name="Harris B.R."/>
            <person name="Hauser H."/>
            <person name="Hostetler J."/>
            <person name="Ivens A."/>
            <person name="Jagels K."/>
            <person name="Johnson D."/>
            <person name="Johnson J."/>
            <person name="Jones K."/>
            <person name="Kerhornou A.X."/>
            <person name="Koo H."/>
            <person name="Larke N."/>
            <person name="Landfear S."/>
            <person name="Larkin C."/>
            <person name="Leech V."/>
            <person name="Line A."/>
            <person name="Lord A."/>
            <person name="Macleod A."/>
            <person name="Mooney P.J."/>
            <person name="Moule S."/>
            <person name="Martin D.M."/>
            <person name="Morgan G.W."/>
            <person name="Mungall K."/>
            <person name="Norbertczak H."/>
            <person name="Ormond D."/>
            <person name="Pai G."/>
            <person name="Peacock C.S."/>
            <person name="Peterson J."/>
            <person name="Quail M.A."/>
            <person name="Rabbinowitsch E."/>
            <person name="Rajandream M.A."/>
            <person name="Reitter C."/>
            <person name="Salzberg S.L."/>
            <person name="Sanders M."/>
            <person name="Schobel S."/>
            <person name="Sharp S."/>
            <person name="Simmonds M."/>
            <person name="Simpson A.J."/>
            <person name="Tallon L."/>
            <person name="Turner C.M."/>
            <person name="Tait A."/>
            <person name="Tivey A.R."/>
            <person name="Van Aken S."/>
            <person name="Walker D."/>
            <person name="Wanless D."/>
            <person name="Wang S."/>
            <person name="White B."/>
            <person name="White O."/>
            <person name="Whitehead S."/>
            <person name="Woodward J."/>
            <person name="Wortman J."/>
            <person name="Adams M.D."/>
            <person name="Embley T.M."/>
            <person name="Gull K."/>
            <person name="Ullu E."/>
            <person name="Barry J.D."/>
            <person name="Fairlamb A.H."/>
            <person name="Opperdoes F."/>
            <person name="Barrell B.G."/>
            <person name="Donelson J.E."/>
            <person name="Hall N."/>
            <person name="Fraser C.M."/>
            <person name="Melville S.E."/>
            <person name="El-Sayed N.M."/>
        </authorList>
    </citation>
    <scope>NUCLEOTIDE SEQUENCE [LARGE SCALE GENOMIC DNA]</scope>
    <source>
        <strain evidence="1 2">927/4 GUTat10.1</strain>
    </source>
</reference>
<evidence type="ECO:0000313" key="1">
    <source>
        <dbReference type="EMBL" id="EAN78978.1"/>
    </source>
</evidence>
<organism evidence="1 2">
    <name type="scientific">Trypanosoma brucei brucei (strain 927/4 GUTat10.1)</name>
    <dbReference type="NCBI Taxonomy" id="185431"/>
    <lineage>
        <taxon>Eukaryota</taxon>
        <taxon>Discoba</taxon>
        <taxon>Euglenozoa</taxon>
        <taxon>Kinetoplastea</taxon>
        <taxon>Metakinetoplastina</taxon>
        <taxon>Trypanosomatida</taxon>
        <taxon>Trypanosomatidae</taxon>
        <taxon>Trypanosoma</taxon>
    </lineage>
</organism>
<accession>Q387P4</accession>
<proteinExistence type="predicted"/>
<keyword evidence="2" id="KW-1185">Reference proteome</keyword>
<reference evidence="1 2" key="1">
    <citation type="journal article" date="2005" name="Science">
        <title>Comparative genomics of trypanosomatid parasitic protozoa.</title>
        <authorList>
            <person name="El-Sayed N.M."/>
            <person name="Myler P.J."/>
            <person name="Blandin G."/>
            <person name="Berriman M."/>
            <person name="Crabtree J."/>
            <person name="Aggarwal G."/>
            <person name="Caler E."/>
            <person name="Renauld H."/>
            <person name="Worthey E.A."/>
            <person name="Hertz-Fowler C."/>
            <person name="Ghedin E."/>
            <person name="Peacock C."/>
            <person name="Bartholomeu D.C."/>
            <person name="Haas B.J."/>
            <person name="Tran A.N."/>
            <person name="Wortman J.R."/>
            <person name="Alsmark U.C."/>
            <person name="Angiuoli S."/>
            <person name="Anupama A."/>
            <person name="Badger J."/>
            <person name="Bringaud F."/>
            <person name="Cadag E."/>
            <person name="Carlton J.M."/>
            <person name="Cerqueira G.C."/>
            <person name="Creasy T."/>
            <person name="Delcher A.L."/>
            <person name="Djikeng A."/>
            <person name="Embley T.M."/>
            <person name="Hauser C."/>
            <person name="Ivens A.C."/>
            <person name="Kummerfeld S.K."/>
            <person name="Pereira-Leal J.B."/>
            <person name="Nilsson D."/>
            <person name="Peterson J."/>
            <person name="Salzberg S.L."/>
            <person name="Shallom J."/>
            <person name="Silva J.C."/>
            <person name="Sundaram J."/>
            <person name="Westenberger S."/>
            <person name="White O."/>
            <person name="Melville S.E."/>
            <person name="Donelson J.E."/>
            <person name="Andersson B."/>
            <person name="Stuart K.D."/>
            <person name="Hall N."/>
        </authorList>
    </citation>
    <scope>NUCLEOTIDE SEQUENCE [LARGE SCALE GENOMIC DNA]</scope>
    <source>
        <strain evidence="1 2">927/4 GUTat10.1</strain>
    </source>
</reference>
<dbReference type="GeneID" id="3661667"/>
<protein>
    <submittedName>
        <fullName evidence="1">Uncharacterized protein</fullName>
    </submittedName>
</protein>
<dbReference type="PaxDb" id="5691-EAN78978"/>
<gene>
    <name evidence="1" type="ORF">Tb10.61.0020</name>
</gene>
<dbReference type="KEGG" id="tbr:Tb10.61.0020"/>